<keyword evidence="4" id="KW-1185">Reference proteome</keyword>
<dbReference type="STRING" id="9483.ENSCJAP00000036831"/>
<evidence type="ECO:0000256" key="2">
    <source>
        <dbReference type="SAM" id="SignalP"/>
    </source>
</evidence>
<protein>
    <submittedName>
        <fullName evidence="3">Chromosome 6 open reading frame 15</fullName>
    </submittedName>
</protein>
<proteinExistence type="predicted"/>
<dbReference type="OrthoDB" id="9446516at2759"/>
<dbReference type="GeneTree" id="ENSGT00390000010291"/>
<dbReference type="OMA" id="WPSEDPW"/>
<dbReference type="Pfam" id="PF15809">
    <property type="entry name" value="STG"/>
    <property type="match status" value="1"/>
</dbReference>
<sequence>MRVLSRMQGRVAGSCAPLGLLLVCLHLPGLFARSIGVMEEKVSQNLGTSLPRVGQPSLTGPFNSEHPQPSLDPRSNDLARVPLKLSAPPPDGLSPAGGSGVQRWPPSRGLPAVDSWPPEDPWKMMAAVAEDHLGGVMPEELSYLSNAAALPPGSDPLPGESSADPTDPSSKALVLYHDLESRRLPPSNPLGARGKILSQHPFWSLIHRLLPGHPWGTLNPSVSWGGGGPGTGWGMRPMPYPGGIWGINNQPPGTSWGNTNRYPGGSWGNMNRYPGGSWGSIHLYPGINHPFPPGVLQPPGSSWNIPASFPNPARPGLQWG</sequence>
<gene>
    <name evidence="3" type="primary">C6orf15</name>
    <name evidence="3" type="synonym">C4H6orf15</name>
</gene>
<name>A0A5K1TWP2_CALJA</name>
<dbReference type="InParanoid" id="A0A5K1TWP2"/>
<feature type="region of interest" description="Disordered" evidence="1">
    <location>
        <begin position="147"/>
        <end position="170"/>
    </location>
</feature>
<evidence type="ECO:0000313" key="3">
    <source>
        <dbReference type="Ensembl" id="ENSCJAP00000036831.4"/>
    </source>
</evidence>
<keyword evidence="2" id="KW-0732">Signal</keyword>
<feature type="compositionally biased region" description="Polar residues" evidence="1">
    <location>
        <begin position="56"/>
        <end position="67"/>
    </location>
</feature>
<dbReference type="GO" id="GO:0030198">
    <property type="term" value="P:extracellular matrix organization"/>
    <property type="evidence" value="ECO:0007669"/>
    <property type="project" value="TreeGrafter"/>
</dbReference>
<dbReference type="PANTHER" id="PTHR15817:SF2">
    <property type="entry name" value="SIMILAR TO RIKEN CDNA 2300002M23"/>
    <property type="match status" value="1"/>
</dbReference>
<dbReference type="Ensembl" id="ENSCJAT00000038898.5">
    <property type="protein sequence ID" value="ENSCJAP00000036831.4"/>
    <property type="gene ID" value="ENSCJAG00000019814.5"/>
</dbReference>
<reference evidence="3" key="3">
    <citation type="submission" date="2025-09" db="UniProtKB">
        <authorList>
            <consortium name="Ensembl"/>
        </authorList>
    </citation>
    <scope>IDENTIFICATION</scope>
</reference>
<dbReference type="AlphaFoldDB" id="A0A5K1TWP2"/>
<dbReference type="PANTHER" id="PTHR15817">
    <property type="entry name" value="STG PROTEIN"/>
    <property type="match status" value="1"/>
</dbReference>
<dbReference type="InterPro" id="IPR026135">
    <property type="entry name" value="C6orf15"/>
</dbReference>
<accession>A0A5K1TWP2</accession>
<dbReference type="Proteomes" id="UP000008225">
    <property type="component" value="Chromosome 4"/>
</dbReference>
<evidence type="ECO:0000313" key="4">
    <source>
        <dbReference type="Proteomes" id="UP000008225"/>
    </source>
</evidence>
<feature type="chain" id="PRO_5023926439" evidence="2">
    <location>
        <begin position="33"/>
        <end position="320"/>
    </location>
</feature>
<dbReference type="GO" id="GO:0031012">
    <property type="term" value="C:extracellular matrix"/>
    <property type="evidence" value="ECO:0007669"/>
    <property type="project" value="TreeGrafter"/>
</dbReference>
<reference evidence="3" key="2">
    <citation type="submission" date="2025-08" db="UniProtKB">
        <authorList>
            <consortium name="Ensembl"/>
        </authorList>
    </citation>
    <scope>IDENTIFICATION</scope>
</reference>
<feature type="region of interest" description="Disordered" evidence="1">
    <location>
        <begin position="48"/>
        <end position="115"/>
    </location>
</feature>
<feature type="signal peptide" evidence="2">
    <location>
        <begin position="1"/>
        <end position="32"/>
    </location>
</feature>
<evidence type="ECO:0000256" key="1">
    <source>
        <dbReference type="SAM" id="MobiDB-lite"/>
    </source>
</evidence>
<organism evidence="3 4">
    <name type="scientific">Callithrix jacchus</name>
    <name type="common">White-tufted-ear marmoset</name>
    <name type="synonym">Simia Jacchus</name>
    <dbReference type="NCBI Taxonomy" id="9483"/>
    <lineage>
        <taxon>Eukaryota</taxon>
        <taxon>Metazoa</taxon>
        <taxon>Chordata</taxon>
        <taxon>Craniata</taxon>
        <taxon>Vertebrata</taxon>
        <taxon>Euteleostomi</taxon>
        <taxon>Mammalia</taxon>
        <taxon>Eutheria</taxon>
        <taxon>Euarchontoglires</taxon>
        <taxon>Primates</taxon>
        <taxon>Haplorrhini</taxon>
        <taxon>Platyrrhini</taxon>
        <taxon>Cebidae</taxon>
        <taxon>Callitrichinae</taxon>
        <taxon>Callithrix</taxon>
        <taxon>Callithrix</taxon>
    </lineage>
</organism>
<reference evidence="3" key="1">
    <citation type="submission" date="2009-03" db="EMBL/GenBank/DDBJ databases">
        <authorList>
            <person name="Warren W."/>
            <person name="Ye L."/>
            <person name="Minx P."/>
            <person name="Worley K."/>
            <person name="Gibbs R."/>
            <person name="Wilson R.K."/>
        </authorList>
    </citation>
    <scope>NUCLEOTIDE SEQUENCE [LARGE SCALE GENOMIC DNA]</scope>
</reference>